<protein>
    <submittedName>
        <fullName evidence="2">Vacuolar protein sorting protein VPS46</fullName>
    </submittedName>
</protein>
<dbReference type="Proteomes" id="UP001431209">
    <property type="component" value="Unassembled WGS sequence"/>
</dbReference>
<dbReference type="AlphaFoldDB" id="A0AAW2ZPD1"/>
<keyword evidence="3" id="KW-1185">Reference proteome</keyword>
<dbReference type="Gene3D" id="6.10.140.1230">
    <property type="match status" value="1"/>
</dbReference>
<dbReference type="GO" id="GO:0007034">
    <property type="term" value="P:vacuolar transport"/>
    <property type="evidence" value="ECO:0007669"/>
    <property type="project" value="InterPro"/>
</dbReference>
<reference evidence="2 3" key="1">
    <citation type="submission" date="2024-03" db="EMBL/GenBank/DDBJ databases">
        <title>The Acrasis kona genome and developmental transcriptomes reveal deep origins of eukaryotic multicellular pathways.</title>
        <authorList>
            <person name="Sheikh S."/>
            <person name="Fu C.-J."/>
            <person name="Brown M.W."/>
            <person name="Baldauf S.L."/>
        </authorList>
    </citation>
    <scope>NUCLEOTIDE SEQUENCE [LARGE SCALE GENOMIC DNA]</scope>
    <source>
        <strain evidence="2 3">ATCC MYA-3509</strain>
    </source>
</reference>
<evidence type="ECO:0000313" key="2">
    <source>
        <dbReference type="EMBL" id="KAL0491696.1"/>
    </source>
</evidence>
<comment type="caution">
    <text evidence="2">The sequence shown here is derived from an EMBL/GenBank/DDBJ whole genome shotgun (WGS) entry which is preliminary data.</text>
</comment>
<evidence type="ECO:0000313" key="3">
    <source>
        <dbReference type="Proteomes" id="UP001431209"/>
    </source>
</evidence>
<sequence>MDNILFNLKFTVKSFERASKKSEKQIEAEKKKVKEALKKGNIDGARIYSQNAIRKKNESLNYLRLAARLDGVAARVDTAIKMNQVNSAMSGVVKGMDKVLGSMDVNKIAQVMDKFEQQFGNLDVATEYMEGAMGAATSLSTPEDQVNQLMAEVADEHGLEINDSLGGIKTGKADLDSVYKSDLTERLKKLKSAEM</sequence>
<accession>A0AAW2ZPD1</accession>
<evidence type="ECO:0000256" key="1">
    <source>
        <dbReference type="SAM" id="Coils"/>
    </source>
</evidence>
<organism evidence="2 3">
    <name type="scientific">Acrasis kona</name>
    <dbReference type="NCBI Taxonomy" id="1008807"/>
    <lineage>
        <taxon>Eukaryota</taxon>
        <taxon>Discoba</taxon>
        <taxon>Heterolobosea</taxon>
        <taxon>Tetramitia</taxon>
        <taxon>Eutetramitia</taxon>
        <taxon>Acrasidae</taxon>
        <taxon>Acrasis</taxon>
    </lineage>
</organism>
<keyword evidence="1" id="KW-0175">Coiled coil</keyword>
<dbReference type="InterPro" id="IPR005024">
    <property type="entry name" value="Snf7_fam"/>
</dbReference>
<proteinExistence type="predicted"/>
<gene>
    <name evidence="2" type="ORF">AKO1_010183</name>
</gene>
<dbReference type="EMBL" id="JAOPGA020001843">
    <property type="protein sequence ID" value="KAL0491696.1"/>
    <property type="molecule type" value="Genomic_DNA"/>
</dbReference>
<feature type="coiled-coil region" evidence="1">
    <location>
        <begin position="12"/>
        <end position="39"/>
    </location>
</feature>
<dbReference type="Pfam" id="PF03357">
    <property type="entry name" value="Snf7"/>
    <property type="match status" value="1"/>
</dbReference>
<dbReference type="PANTHER" id="PTHR10476">
    <property type="entry name" value="CHARGED MULTIVESICULAR BODY PROTEIN"/>
    <property type="match status" value="1"/>
</dbReference>
<name>A0AAW2ZPD1_9EUKA</name>